<sequence>MAQRHHDHNAPLSFKLLKLDSQLDFLCWEDVNVVVDVATTPKEPVASCVSGYRPDEDRQSSRPSSDYVPYNINEIEEVLTRCESQGCGTRAIIIVDLNESHS</sequence>
<gene>
    <name evidence="2" type="ORF">EV420DRAFT_1652627</name>
</gene>
<dbReference type="EMBL" id="JAUEPS010000130">
    <property type="protein sequence ID" value="KAK0436182.1"/>
    <property type="molecule type" value="Genomic_DNA"/>
</dbReference>
<proteinExistence type="predicted"/>
<dbReference type="AlphaFoldDB" id="A0AA39J6C0"/>
<keyword evidence="3" id="KW-1185">Reference proteome</keyword>
<organism evidence="2 3">
    <name type="scientific">Armillaria tabescens</name>
    <name type="common">Ringless honey mushroom</name>
    <name type="synonym">Agaricus tabescens</name>
    <dbReference type="NCBI Taxonomy" id="1929756"/>
    <lineage>
        <taxon>Eukaryota</taxon>
        <taxon>Fungi</taxon>
        <taxon>Dikarya</taxon>
        <taxon>Basidiomycota</taxon>
        <taxon>Agaricomycotina</taxon>
        <taxon>Agaricomycetes</taxon>
        <taxon>Agaricomycetidae</taxon>
        <taxon>Agaricales</taxon>
        <taxon>Marasmiineae</taxon>
        <taxon>Physalacriaceae</taxon>
        <taxon>Desarmillaria</taxon>
    </lineage>
</organism>
<dbReference type="Proteomes" id="UP001175211">
    <property type="component" value="Unassembled WGS sequence"/>
</dbReference>
<protein>
    <submittedName>
        <fullName evidence="2">Uncharacterized protein</fullName>
    </submittedName>
</protein>
<evidence type="ECO:0000313" key="3">
    <source>
        <dbReference type="Proteomes" id="UP001175211"/>
    </source>
</evidence>
<accession>A0AA39J6C0</accession>
<evidence type="ECO:0000256" key="1">
    <source>
        <dbReference type="SAM" id="MobiDB-lite"/>
    </source>
</evidence>
<feature type="region of interest" description="Disordered" evidence="1">
    <location>
        <begin position="45"/>
        <end position="67"/>
    </location>
</feature>
<dbReference type="GeneID" id="85362221"/>
<reference evidence="2" key="1">
    <citation type="submission" date="2023-06" db="EMBL/GenBank/DDBJ databases">
        <authorList>
            <consortium name="Lawrence Berkeley National Laboratory"/>
            <person name="Ahrendt S."/>
            <person name="Sahu N."/>
            <person name="Indic B."/>
            <person name="Wong-Bajracharya J."/>
            <person name="Merenyi Z."/>
            <person name="Ke H.-M."/>
            <person name="Monk M."/>
            <person name="Kocsube S."/>
            <person name="Drula E."/>
            <person name="Lipzen A."/>
            <person name="Balint B."/>
            <person name="Henrissat B."/>
            <person name="Andreopoulos B."/>
            <person name="Martin F.M."/>
            <person name="Harder C.B."/>
            <person name="Rigling D."/>
            <person name="Ford K.L."/>
            <person name="Foster G.D."/>
            <person name="Pangilinan J."/>
            <person name="Papanicolaou A."/>
            <person name="Barry K."/>
            <person name="LaButti K."/>
            <person name="Viragh M."/>
            <person name="Koriabine M."/>
            <person name="Yan M."/>
            <person name="Riley R."/>
            <person name="Champramary S."/>
            <person name="Plett K.L."/>
            <person name="Tsai I.J."/>
            <person name="Slot J."/>
            <person name="Sipos G."/>
            <person name="Plett J."/>
            <person name="Nagy L.G."/>
            <person name="Grigoriev I.V."/>
        </authorList>
    </citation>
    <scope>NUCLEOTIDE SEQUENCE</scope>
    <source>
        <strain evidence="2">CCBAS 213</strain>
    </source>
</reference>
<name>A0AA39J6C0_ARMTA</name>
<dbReference type="RefSeq" id="XP_060322199.1">
    <property type="nucleotide sequence ID" value="XM_060478673.1"/>
</dbReference>
<evidence type="ECO:0000313" key="2">
    <source>
        <dbReference type="EMBL" id="KAK0436182.1"/>
    </source>
</evidence>
<comment type="caution">
    <text evidence="2">The sequence shown here is derived from an EMBL/GenBank/DDBJ whole genome shotgun (WGS) entry which is preliminary data.</text>
</comment>